<dbReference type="InterPro" id="IPR047717">
    <property type="entry name" value="CC_star_Cory"/>
</dbReference>
<gene>
    <name evidence="1" type="ORF">R5R33_01095</name>
</gene>
<dbReference type="InterPro" id="IPR058303">
    <property type="entry name" value="DUF7990"/>
</dbReference>
<dbReference type="Proteomes" id="UP001302477">
    <property type="component" value="Chromosome"/>
</dbReference>
<accession>A0AAU0N137</accession>
<dbReference type="KEGG" id="mpaf:R5R33_01095"/>
<organism evidence="1 2">
    <name type="scientific">Microbulbifer pacificus</name>
    <dbReference type="NCBI Taxonomy" id="407164"/>
    <lineage>
        <taxon>Bacteria</taxon>
        <taxon>Pseudomonadati</taxon>
        <taxon>Pseudomonadota</taxon>
        <taxon>Gammaproteobacteria</taxon>
        <taxon>Cellvibrionales</taxon>
        <taxon>Microbulbiferaceae</taxon>
        <taxon>Microbulbifer</taxon>
    </lineage>
</organism>
<proteinExistence type="predicted"/>
<evidence type="ECO:0000313" key="1">
    <source>
        <dbReference type="EMBL" id="WOX05774.1"/>
    </source>
</evidence>
<dbReference type="Pfam" id="PF25952">
    <property type="entry name" value="DUF7990"/>
    <property type="match status" value="1"/>
</dbReference>
<dbReference type="RefSeq" id="WP_318954238.1">
    <property type="nucleotide sequence ID" value="NZ_CP137555.1"/>
</dbReference>
<sequence length="97" mass="11454">MDTPQKPGLPKNLKLVFRRIGEQLEAYYNGPYRSALARAERDEEDLFMLLVYAESLGIPNPVSLYTLELQPLMLERFHEWHRRMGMERSPLDELRCC</sequence>
<dbReference type="AlphaFoldDB" id="A0AAU0N137"/>
<dbReference type="EMBL" id="CP137555">
    <property type="protein sequence ID" value="WOX05774.1"/>
    <property type="molecule type" value="Genomic_DNA"/>
</dbReference>
<dbReference type="NCBIfam" id="NF041419">
    <property type="entry name" value="CC_star_Cory"/>
    <property type="match status" value="1"/>
</dbReference>
<keyword evidence="2" id="KW-1185">Reference proteome</keyword>
<protein>
    <submittedName>
        <fullName evidence="1">Cory-CC-star protein</fullName>
    </submittedName>
</protein>
<reference evidence="1 2" key="1">
    <citation type="submission" date="2023-10" db="EMBL/GenBank/DDBJ databases">
        <title>Description of Microbulbifer bruguierae sp. nov., isolated from the sediments of mangrove plant Bruguiera sexangula and comparative genomic analyses of the genus Microbulbifer.</title>
        <authorList>
            <person name="Long M."/>
        </authorList>
    </citation>
    <scope>NUCLEOTIDE SEQUENCE [LARGE SCALE GENOMIC DNA]</scope>
    <source>
        <strain evidence="1 2">SPO729</strain>
    </source>
</reference>
<evidence type="ECO:0000313" key="2">
    <source>
        <dbReference type="Proteomes" id="UP001302477"/>
    </source>
</evidence>
<name>A0AAU0N137_9GAMM</name>